<keyword evidence="2" id="KW-1185">Reference proteome</keyword>
<accession>A0A9K3NKX5</accession>
<protein>
    <submittedName>
        <fullName evidence="1">Uncharacterized protein</fullName>
    </submittedName>
</protein>
<dbReference type="Gramene" id="mRNA:HanXRQr2_Chr06g0268691">
    <property type="protein sequence ID" value="CDS:HanXRQr2_Chr06g0268691.1"/>
    <property type="gene ID" value="HanXRQr2_Chr06g0268691"/>
</dbReference>
<dbReference type="Proteomes" id="UP000215914">
    <property type="component" value="Unassembled WGS sequence"/>
</dbReference>
<reference evidence="1" key="2">
    <citation type="submission" date="2020-06" db="EMBL/GenBank/DDBJ databases">
        <title>Helianthus annuus Genome sequencing and assembly Release 2.</title>
        <authorList>
            <person name="Gouzy J."/>
            <person name="Langlade N."/>
            <person name="Munos S."/>
        </authorList>
    </citation>
    <scope>NUCLEOTIDE SEQUENCE</scope>
    <source>
        <tissue evidence="1">Leaves</tissue>
    </source>
</reference>
<proteinExistence type="predicted"/>
<sequence>MDKTYSLDENKELANLMNLVFSYRPGQPTNKNFHTFASIWYAEKKIPLN</sequence>
<dbReference type="AlphaFoldDB" id="A0A9K3NKX5"/>
<evidence type="ECO:0000313" key="2">
    <source>
        <dbReference type="Proteomes" id="UP000215914"/>
    </source>
</evidence>
<reference evidence="1" key="1">
    <citation type="journal article" date="2017" name="Nature">
        <title>The sunflower genome provides insights into oil metabolism, flowering and Asterid evolution.</title>
        <authorList>
            <person name="Badouin H."/>
            <person name="Gouzy J."/>
            <person name="Grassa C.J."/>
            <person name="Murat F."/>
            <person name="Staton S.E."/>
            <person name="Cottret L."/>
            <person name="Lelandais-Briere C."/>
            <person name="Owens G.L."/>
            <person name="Carrere S."/>
            <person name="Mayjonade B."/>
            <person name="Legrand L."/>
            <person name="Gill N."/>
            <person name="Kane N.C."/>
            <person name="Bowers J.E."/>
            <person name="Hubner S."/>
            <person name="Bellec A."/>
            <person name="Berard A."/>
            <person name="Berges H."/>
            <person name="Blanchet N."/>
            <person name="Boniface M.C."/>
            <person name="Brunel D."/>
            <person name="Catrice O."/>
            <person name="Chaidir N."/>
            <person name="Claudel C."/>
            <person name="Donnadieu C."/>
            <person name="Faraut T."/>
            <person name="Fievet G."/>
            <person name="Helmstetter N."/>
            <person name="King M."/>
            <person name="Knapp S.J."/>
            <person name="Lai Z."/>
            <person name="Le Paslier M.C."/>
            <person name="Lippi Y."/>
            <person name="Lorenzon L."/>
            <person name="Mandel J.R."/>
            <person name="Marage G."/>
            <person name="Marchand G."/>
            <person name="Marquand E."/>
            <person name="Bret-Mestries E."/>
            <person name="Morien E."/>
            <person name="Nambeesan S."/>
            <person name="Nguyen T."/>
            <person name="Pegot-Espagnet P."/>
            <person name="Pouilly N."/>
            <person name="Raftis F."/>
            <person name="Sallet E."/>
            <person name="Schiex T."/>
            <person name="Thomas J."/>
            <person name="Vandecasteele C."/>
            <person name="Vares D."/>
            <person name="Vear F."/>
            <person name="Vautrin S."/>
            <person name="Crespi M."/>
            <person name="Mangin B."/>
            <person name="Burke J.M."/>
            <person name="Salse J."/>
            <person name="Munos S."/>
            <person name="Vincourt P."/>
            <person name="Rieseberg L.H."/>
            <person name="Langlade N.B."/>
        </authorList>
    </citation>
    <scope>NUCLEOTIDE SEQUENCE</scope>
    <source>
        <tissue evidence="1">Leaves</tissue>
    </source>
</reference>
<comment type="caution">
    <text evidence="1">The sequence shown here is derived from an EMBL/GenBank/DDBJ whole genome shotgun (WGS) entry which is preliminary data.</text>
</comment>
<dbReference type="EMBL" id="MNCJ02000321">
    <property type="protein sequence ID" value="KAF5803213.1"/>
    <property type="molecule type" value="Genomic_DNA"/>
</dbReference>
<evidence type="ECO:0000313" key="1">
    <source>
        <dbReference type="EMBL" id="KAF5803213.1"/>
    </source>
</evidence>
<gene>
    <name evidence="1" type="ORF">HanXRQr2_Chr06g0268691</name>
</gene>
<organism evidence="1 2">
    <name type="scientific">Helianthus annuus</name>
    <name type="common">Common sunflower</name>
    <dbReference type="NCBI Taxonomy" id="4232"/>
    <lineage>
        <taxon>Eukaryota</taxon>
        <taxon>Viridiplantae</taxon>
        <taxon>Streptophyta</taxon>
        <taxon>Embryophyta</taxon>
        <taxon>Tracheophyta</taxon>
        <taxon>Spermatophyta</taxon>
        <taxon>Magnoliopsida</taxon>
        <taxon>eudicotyledons</taxon>
        <taxon>Gunneridae</taxon>
        <taxon>Pentapetalae</taxon>
        <taxon>asterids</taxon>
        <taxon>campanulids</taxon>
        <taxon>Asterales</taxon>
        <taxon>Asteraceae</taxon>
        <taxon>Asteroideae</taxon>
        <taxon>Heliantheae alliance</taxon>
        <taxon>Heliantheae</taxon>
        <taxon>Helianthus</taxon>
    </lineage>
</organism>
<name>A0A9K3NKX5_HELAN</name>